<dbReference type="SUPFAM" id="SSF52833">
    <property type="entry name" value="Thioredoxin-like"/>
    <property type="match status" value="1"/>
</dbReference>
<dbReference type="SFLD" id="SFLDS00019">
    <property type="entry name" value="Glutathione_Transferase_(cytos"/>
    <property type="match status" value="1"/>
</dbReference>
<dbReference type="Proteomes" id="UP000050783">
    <property type="component" value="Unassembled WGS sequence"/>
</dbReference>
<protein>
    <recommendedName>
        <fullName evidence="1">Thioredoxin-like fold domain-containing protein</fullName>
    </recommendedName>
</protein>
<dbReference type="SFLD" id="SFLDG01200">
    <property type="entry name" value="SUF1.1"/>
    <property type="match status" value="1"/>
</dbReference>
<accession>A0A0P1F480</accession>
<evidence type="ECO:0000259" key="1">
    <source>
        <dbReference type="Pfam" id="PF17172"/>
    </source>
</evidence>
<dbReference type="GO" id="GO:0005737">
    <property type="term" value="C:cytoplasm"/>
    <property type="evidence" value="ECO:0007669"/>
    <property type="project" value="TreeGrafter"/>
</dbReference>
<dbReference type="InterPro" id="IPR036249">
    <property type="entry name" value="Thioredoxin-like_sf"/>
</dbReference>
<dbReference type="InterPro" id="IPR050931">
    <property type="entry name" value="Mito_Protein_Transport_Metaxin"/>
</dbReference>
<dbReference type="Pfam" id="PF17172">
    <property type="entry name" value="GST_N_4"/>
    <property type="match status" value="1"/>
</dbReference>
<dbReference type="GeneID" id="55495742"/>
<evidence type="ECO:0000313" key="2">
    <source>
        <dbReference type="EMBL" id="CUH50416.1"/>
    </source>
</evidence>
<dbReference type="STRING" id="81569.RUM4293_01430"/>
<feature type="domain" description="Thioredoxin-like fold" evidence="1">
    <location>
        <begin position="18"/>
        <end position="113"/>
    </location>
</feature>
<dbReference type="SFLD" id="SFLDG01180">
    <property type="entry name" value="SUF1"/>
    <property type="match status" value="1"/>
</dbReference>
<dbReference type="SUPFAM" id="SSF47616">
    <property type="entry name" value="GST C-terminal domain-like"/>
    <property type="match status" value="1"/>
</dbReference>
<dbReference type="EMBL" id="CYPU01000074">
    <property type="protein sequence ID" value="CUH50416.1"/>
    <property type="molecule type" value="Genomic_DNA"/>
</dbReference>
<dbReference type="PANTHER" id="PTHR12289">
    <property type="entry name" value="METAXIN RELATED"/>
    <property type="match status" value="1"/>
</dbReference>
<evidence type="ECO:0000313" key="3">
    <source>
        <dbReference type="Proteomes" id="UP000050783"/>
    </source>
</evidence>
<name>A0A0P1F480_9RHOB</name>
<reference evidence="2 3" key="1">
    <citation type="submission" date="2015-09" db="EMBL/GenBank/DDBJ databases">
        <authorList>
            <consortium name="Swine Surveillance"/>
        </authorList>
    </citation>
    <scope>NUCLEOTIDE SEQUENCE [LARGE SCALE GENOMIC DNA]</scope>
    <source>
        <strain evidence="2 3">CECT 4292</strain>
    </source>
</reference>
<gene>
    <name evidence="2" type="ORF">RUA4292_04625</name>
</gene>
<dbReference type="AlphaFoldDB" id="A0A0P1F480"/>
<proteinExistence type="predicted"/>
<dbReference type="CDD" id="cd03193">
    <property type="entry name" value="GST_C_Metaxin"/>
    <property type="match status" value="1"/>
</dbReference>
<dbReference type="RefSeq" id="WP_058279715.1">
    <property type="nucleotide sequence ID" value="NZ_CYPU01000074.1"/>
</dbReference>
<dbReference type="InterPro" id="IPR026928">
    <property type="entry name" value="FAX/IsoI-like"/>
</dbReference>
<dbReference type="Pfam" id="PF13410">
    <property type="entry name" value="GST_C_2"/>
    <property type="match status" value="1"/>
</dbReference>
<dbReference type="InterPro" id="IPR036282">
    <property type="entry name" value="Glutathione-S-Trfase_C_sf"/>
</dbReference>
<dbReference type="InterPro" id="IPR040079">
    <property type="entry name" value="Glutathione_S-Trfase"/>
</dbReference>
<organism evidence="2 3">
    <name type="scientific">Ruegeria atlantica</name>
    <dbReference type="NCBI Taxonomy" id="81569"/>
    <lineage>
        <taxon>Bacteria</taxon>
        <taxon>Pseudomonadati</taxon>
        <taxon>Pseudomonadota</taxon>
        <taxon>Alphaproteobacteria</taxon>
        <taxon>Rhodobacterales</taxon>
        <taxon>Roseobacteraceae</taxon>
        <taxon>Ruegeria</taxon>
    </lineage>
</organism>
<dbReference type="PANTHER" id="PTHR12289:SF41">
    <property type="entry name" value="FAILED AXON CONNECTIONS-RELATED"/>
    <property type="match status" value="1"/>
</dbReference>
<dbReference type="Gene3D" id="1.20.1050.10">
    <property type="match status" value="1"/>
</dbReference>
<sequence length="235" mass="26836">MLTLLIYPSAFGLFSASPFCVKAAYMLEHAGQRWQRSDMLDPRKMPHQKLPVLRTPGRLVPDSDLIRDWLEAQGANFDAGLSDIQKAQARTLIRMAEEHIYFQVVMDRWANDEVWPILRDNFFSVIPALIRTPVSNSIRKKVVQGLGFQGVARFSPVERRDRLEQDLEAVSAYLWQSPYLLGDKPTSADMSVGPMLAAMRATPAETPLTRRIKQDRLLNDYIDRMEQAIPLHDTI</sequence>
<dbReference type="InterPro" id="IPR012336">
    <property type="entry name" value="Thioredoxin-like_fold"/>
</dbReference>
<dbReference type="OrthoDB" id="7664269at2"/>